<feature type="domain" description="PAS" evidence="1">
    <location>
        <begin position="382"/>
        <end position="438"/>
    </location>
</feature>
<dbReference type="InterPro" id="IPR013767">
    <property type="entry name" value="PAS_fold"/>
</dbReference>
<dbReference type="PROSITE" id="PS50112">
    <property type="entry name" value="PAS"/>
    <property type="match status" value="2"/>
</dbReference>
<dbReference type="PROSITE" id="PS50113">
    <property type="entry name" value="PAC"/>
    <property type="match status" value="1"/>
</dbReference>
<dbReference type="InterPro" id="IPR000014">
    <property type="entry name" value="PAS"/>
</dbReference>
<dbReference type="NCBIfam" id="TIGR00229">
    <property type="entry name" value="sensory_box"/>
    <property type="match status" value="2"/>
</dbReference>
<dbReference type="Proteomes" id="UP000291189">
    <property type="component" value="Unassembled WGS sequence"/>
</dbReference>
<dbReference type="Pfam" id="PF00563">
    <property type="entry name" value="EAL"/>
    <property type="match status" value="1"/>
</dbReference>
<dbReference type="GO" id="GO:0006355">
    <property type="term" value="P:regulation of DNA-templated transcription"/>
    <property type="evidence" value="ECO:0007669"/>
    <property type="project" value="InterPro"/>
</dbReference>
<dbReference type="OrthoDB" id="23692at2"/>
<dbReference type="Gene3D" id="3.30.450.20">
    <property type="entry name" value="PAS domain"/>
    <property type="match status" value="2"/>
</dbReference>
<accession>A0A4V1Z1F4</accession>
<feature type="domain" description="PAC" evidence="2">
    <location>
        <begin position="329"/>
        <end position="381"/>
    </location>
</feature>
<dbReference type="SUPFAM" id="SSF55785">
    <property type="entry name" value="PYP-like sensor domain (PAS domain)"/>
    <property type="match status" value="2"/>
</dbReference>
<dbReference type="RefSeq" id="WP_129988307.1">
    <property type="nucleotide sequence ID" value="NZ_SDPU01000028.1"/>
</dbReference>
<dbReference type="InterPro" id="IPR000700">
    <property type="entry name" value="PAS-assoc_C"/>
</dbReference>
<dbReference type="PROSITE" id="PS50883">
    <property type="entry name" value="EAL"/>
    <property type="match status" value="1"/>
</dbReference>
<dbReference type="InterPro" id="IPR052155">
    <property type="entry name" value="Biofilm_reg_signaling"/>
</dbReference>
<sequence>MSAGDLEARLARAIRDERLALHYQPVVALPSGRATGAEALARWHDEALGVVPPDRFIGVAESTGLIHDLGRWVLREACREAARWTRDDDGPSVSVNVSPVQLVRPDVVDSVAEALDASRLAPERLTLEITETAAVLDLEVTSARLARLRDLGVRVSLDDFGTGFSSITLLRGLPIDQVKIDRSFVAGLQESAEDAVVVRLAIDAAHLLGYTVCAEGVETPEQVRQLVSLGCDAAQGWYFGRAVPDPSDLLVRADRVPEEREPDLDGPSWMSAPDLVMALSPEGRIRYASASSTRVLGVLPEDLVGTLVSDLTHPGDGIEGGAPTAGPGETVVRRIRHASGEYRWLASTVQHLRNAEGEIREYVSTSRDVSDLVETRQELAAVEQRFRGAFDGAPIGMALSDLGGRIVRVNDALADLVGHDPAAMVGMTVDDLTWPDDRHADAANLDLLRSGSESAHRVLKRYVDREGRAVPVEVWAATVDGGEGQPTLVVAHVMPVADEVLTPGRVVDHRPGAGS</sequence>
<dbReference type="PANTHER" id="PTHR44757">
    <property type="entry name" value="DIGUANYLATE CYCLASE DGCP"/>
    <property type="match status" value="1"/>
</dbReference>
<dbReference type="SUPFAM" id="SSF141868">
    <property type="entry name" value="EAL domain-like"/>
    <property type="match status" value="1"/>
</dbReference>
<dbReference type="CDD" id="cd00130">
    <property type="entry name" value="PAS"/>
    <property type="match status" value="2"/>
</dbReference>
<dbReference type="SMART" id="SM00091">
    <property type="entry name" value="PAS"/>
    <property type="match status" value="2"/>
</dbReference>
<keyword evidence="5" id="KW-1185">Reference proteome</keyword>
<comment type="caution">
    <text evidence="4">The sequence shown here is derived from an EMBL/GenBank/DDBJ whole genome shotgun (WGS) entry which is preliminary data.</text>
</comment>
<dbReference type="CDD" id="cd01948">
    <property type="entry name" value="EAL"/>
    <property type="match status" value="1"/>
</dbReference>
<reference evidence="4 5" key="1">
    <citation type="submission" date="2019-01" db="EMBL/GenBank/DDBJ databases">
        <title>Nocardioides guangzhouensis sp. nov., an actinobacterium isolated from soil.</title>
        <authorList>
            <person name="Fu Y."/>
            <person name="Cai Y."/>
            <person name="Lin Z."/>
            <person name="Chen P."/>
        </authorList>
    </citation>
    <scope>NUCLEOTIDE SEQUENCE [LARGE SCALE GENOMIC DNA]</scope>
    <source>
        <strain evidence="4 5">NBRC 105384</strain>
    </source>
</reference>
<evidence type="ECO:0000259" key="1">
    <source>
        <dbReference type="PROSITE" id="PS50112"/>
    </source>
</evidence>
<feature type="domain" description="EAL" evidence="3">
    <location>
        <begin position="3"/>
        <end position="256"/>
    </location>
</feature>
<evidence type="ECO:0000313" key="4">
    <source>
        <dbReference type="EMBL" id="RYU10716.1"/>
    </source>
</evidence>
<dbReference type="InterPro" id="IPR035919">
    <property type="entry name" value="EAL_sf"/>
</dbReference>
<evidence type="ECO:0000259" key="2">
    <source>
        <dbReference type="PROSITE" id="PS50113"/>
    </source>
</evidence>
<dbReference type="Pfam" id="PF00989">
    <property type="entry name" value="PAS"/>
    <property type="match status" value="1"/>
</dbReference>
<organism evidence="4 5">
    <name type="scientific">Nocardioides iriomotensis</name>
    <dbReference type="NCBI Taxonomy" id="715784"/>
    <lineage>
        <taxon>Bacteria</taxon>
        <taxon>Bacillati</taxon>
        <taxon>Actinomycetota</taxon>
        <taxon>Actinomycetes</taxon>
        <taxon>Propionibacteriales</taxon>
        <taxon>Nocardioidaceae</taxon>
        <taxon>Nocardioides</taxon>
    </lineage>
</organism>
<name>A0A4V1Z1F4_9ACTN</name>
<evidence type="ECO:0000259" key="3">
    <source>
        <dbReference type="PROSITE" id="PS50883"/>
    </source>
</evidence>
<dbReference type="AlphaFoldDB" id="A0A4V1Z1F4"/>
<dbReference type="Gene3D" id="3.20.20.450">
    <property type="entry name" value="EAL domain"/>
    <property type="match status" value="1"/>
</dbReference>
<dbReference type="InterPro" id="IPR001610">
    <property type="entry name" value="PAC"/>
</dbReference>
<dbReference type="SMART" id="SM00086">
    <property type="entry name" value="PAC"/>
    <property type="match status" value="2"/>
</dbReference>
<dbReference type="InterPro" id="IPR001633">
    <property type="entry name" value="EAL_dom"/>
</dbReference>
<gene>
    <name evidence="4" type="ORF">ETU37_15790</name>
</gene>
<dbReference type="SMART" id="SM00052">
    <property type="entry name" value="EAL"/>
    <property type="match status" value="1"/>
</dbReference>
<dbReference type="PANTHER" id="PTHR44757:SF2">
    <property type="entry name" value="BIOFILM ARCHITECTURE MAINTENANCE PROTEIN MBAA"/>
    <property type="match status" value="1"/>
</dbReference>
<evidence type="ECO:0000313" key="5">
    <source>
        <dbReference type="Proteomes" id="UP000291189"/>
    </source>
</evidence>
<feature type="domain" description="PAS" evidence="1">
    <location>
        <begin position="271"/>
        <end position="316"/>
    </location>
</feature>
<dbReference type="Pfam" id="PF08448">
    <property type="entry name" value="PAS_4"/>
    <property type="match status" value="1"/>
</dbReference>
<protein>
    <submittedName>
        <fullName evidence="4">EAL domain-containing protein</fullName>
    </submittedName>
</protein>
<dbReference type="InterPro" id="IPR013656">
    <property type="entry name" value="PAS_4"/>
</dbReference>
<proteinExistence type="predicted"/>
<dbReference type="InterPro" id="IPR035965">
    <property type="entry name" value="PAS-like_dom_sf"/>
</dbReference>
<dbReference type="EMBL" id="SDPU01000028">
    <property type="protein sequence ID" value="RYU10716.1"/>
    <property type="molecule type" value="Genomic_DNA"/>
</dbReference>